<dbReference type="NCBIfam" id="TIGR02750">
    <property type="entry name" value="TraN_Ftype"/>
    <property type="match status" value="1"/>
</dbReference>
<dbReference type="InterPro" id="IPR014121">
    <property type="entry name" value="TraN_Ftype"/>
</dbReference>
<evidence type="ECO:0000313" key="3">
    <source>
        <dbReference type="Proteomes" id="UP000032430"/>
    </source>
</evidence>
<dbReference type="AlphaFoldDB" id="A0A098GB72"/>
<evidence type="ECO:0000256" key="1">
    <source>
        <dbReference type="SAM" id="SignalP"/>
    </source>
</evidence>
<evidence type="ECO:0000313" key="2">
    <source>
        <dbReference type="EMBL" id="CEG59225.1"/>
    </source>
</evidence>
<keyword evidence="2" id="KW-0614">Plasmid</keyword>
<protein>
    <submittedName>
        <fullName evidence="2">Putative type-F conjugative transfer system mating-pair stabilization protein TraN</fullName>
    </submittedName>
</protein>
<geneLocation type="plasmid" evidence="3">
    <name>LLAP10_pA</name>
</geneLocation>
<proteinExistence type="predicted"/>
<keyword evidence="1" id="KW-0732">Signal</keyword>
<dbReference type="HOGENOM" id="CLU_015924_1_0_6"/>
<gene>
    <name evidence="2" type="ORF">LFA_pA0120</name>
</gene>
<dbReference type="Pfam" id="PF06986">
    <property type="entry name" value="F_T4SS_TraN"/>
    <property type="match status" value="1"/>
</dbReference>
<dbReference type="KEGG" id="lfa:LFA_pA0120"/>
<feature type="chain" id="PRO_5001942349" evidence="1">
    <location>
        <begin position="19"/>
        <end position="603"/>
    </location>
</feature>
<dbReference type="OrthoDB" id="5297981at2"/>
<accession>A0A098GB72</accession>
<feature type="signal peptide" evidence="1">
    <location>
        <begin position="1"/>
        <end position="18"/>
    </location>
</feature>
<organism evidence="2 3">
    <name type="scientific">Legionella fallonii LLAP-10</name>
    <dbReference type="NCBI Taxonomy" id="1212491"/>
    <lineage>
        <taxon>Bacteria</taxon>
        <taxon>Pseudomonadati</taxon>
        <taxon>Pseudomonadota</taxon>
        <taxon>Gammaproteobacteria</taxon>
        <taxon>Legionellales</taxon>
        <taxon>Legionellaceae</taxon>
        <taxon>Legionella</taxon>
    </lineage>
</organism>
<dbReference type="RefSeq" id="WP_045097821.1">
    <property type="nucleotide sequence ID" value="NZ_LN614828.1"/>
</dbReference>
<dbReference type="EMBL" id="LN614828">
    <property type="protein sequence ID" value="CEG59225.1"/>
    <property type="molecule type" value="Genomic_DNA"/>
</dbReference>
<sequence length="603" mass="68124">MKCILGLIVMILFAQSHAKNVNQSYKDGEQFASTHQQYSVDLLTSLNVYDIPGYQANLPQEHYYGGVTQKHTRLESDAQSEMLTNTMGKEVVEGFSQRPSYRINPNSESMQKLDQIAEHGDAIMRGENTEKTTCTLKPQECQYTWQEKTCLSSKATGILHCAKHLRLEVVPYKAENYSLYLRHRGRKYSPYTISIDLNQMDTCTQGQSTCYTLYQGSQVASAIVFPEQCTSVKISITDNKGLVVVEKTVSCTDKTLSLKVGQCRFGRCNVPYTHTVSMTVESNQSQEYWDNQCQHLEQKTKEGFCHVSEPLSCVEPNQTRVINEVPFTRACWKERASYSCGGQGENTCDSTQLDRCEQSASVCVKETDGRCMTYQQTYQCPLNQCTENELICGQDAFCLEGDCSTHTYNPSDENEFKKAMSSLSAVADASKTFNGNANYLFQGQKMECSDLMLNVANCCRDEGWGIDLNLAHCSDEEKKLGTNRENKLAVPTGRYCYKRKKFPGGSVCVEHHQTFCVFQSKLARIVQEQGRRNQLGISFGYGQYSNCSGITPQQMQLIQFEHIDFSEFYQDIKGRMKEPDYQQTANGISERLKGFYSQGDING</sequence>
<keyword evidence="3" id="KW-1185">Reference proteome</keyword>
<dbReference type="Proteomes" id="UP000032430">
    <property type="component" value="Plasmid II"/>
</dbReference>
<name>A0A098GB72_9GAMM</name>
<reference evidence="3" key="1">
    <citation type="submission" date="2014-09" db="EMBL/GenBank/DDBJ databases">
        <authorList>
            <person name="Gomez-Valero L."/>
        </authorList>
    </citation>
    <scope>NUCLEOTIDE SEQUENCE [LARGE SCALE GENOMIC DNA]</scope>
    <source>
        <strain evidence="3">ATCC700992</strain>
        <plasmid evidence="3">LLAP10_pA</plasmid>
    </source>
</reference>